<evidence type="ECO:0000313" key="2">
    <source>
        <dbReference type="Proteomes" id="UP000094285"/>
    </source>
</evidence>
<dbReference type="EMBL" id="KV453909">
    <property type="protein sequence ID" value="ODV81346.1"/>
    <property type="molecule type" value="Genomic_DNA"/>
</dbReference>
<dbReference type="GeneID" id="30981213"/>
<dbReference type="AlphaFoldDB" id="A0A1E4SPC9"/>
<accession>A0A1E4SPC9</accession>
<reference evidence="2" key="1">
    <citation type="submission" date="2016-05" db="EMBL/GenBank/DDBJ databases">
        <title>Comparative genomics of biotechnologically important yeasts.</title>
        <authorList>
            <consortium name="DOE Joint Genome Institute"/>
            <person name="Riley R."/>
            <person name="Haridas S."/>
            <person name="Wolfe K.H."/>
            <person name="Lopes M.R."/>
            <person name="Hittinger C.T."/>
            <person name="Goker M."/>
            <person name="Salamov A."/>
            <person name="Wisecaver J."/>
            <person name="Long T.M."/>
            <person name="Aerts A.L."/>
            <person name="Barry K."/>
            <person name="Choi C."/>
            <person name="Clum A."/>
            <person name="Coughlan A.Y."/>
            <person name="Deshpande S."/>
            <person name="Douglass A.P."/>
            <person name="Hanson S.J."/>
            <person name="Klenk H.-P."/>
            <person name="Labutti K."/>
            <person name="Lapidus A."/>
            <person name="Lindquist E."/>
            <person name="Lipzen A."/>
            <person name="Meier-Kolthoff J.P."/>
            <person name="Ohm R.A."/>
            <person name="Otillar R.P."/>
            <person name="Pangilinan J."/>
            <person name="Peng Y."/>
            <person name="Rokas A."/>
            <person name="Rosa C.A."/>
            <person name="Scheuner C."/>
            <person name="Sibirny A.A."/>
            <person name="Slot J.C."/>
            <person name="Stielow J.B."/>
            <person name="Sun H."/>
            <person name="Kurtzman C.P."/>
            <person name="Blackwell M."/>
            <person name="Grigoriev I.V."/>
            <person name="Jeffries T.W."/>
        </authorList>
    </citation>
    <scope>NUCLEOTIDE SEQUENCE [LARGE SCALE GENOMIC DNA]</scope>
    <source>
        <strain evidence="2">NRRL Y-17324</strain>
    </source>
</reference>
<dbReference type="RefSeq" id="XP_020066468.1">
    <property type="nucleotide sequence ID" value="XM_020207076.1"/>
</dbReference>
<name>A0A1E4SPC9_9ASCO</name>
<organism evidence="1 2">
    <name type="scientific">Suhomyces tanzawaensis NRRL Y-17324</name>
    <dbReference type="NCBI Taxonomy" id="984487"/>
    <lineage>
        <taxon>Eukaryota</taxon>
        <taxon>Fungi</taxon>
        <taxon>Dikarya</taxon>
        <taxon>Ascomycota</taxon>
        <taxon>Saccharomycotina</taxon>
        <taxon>Pichiomycetes</taxon>
        <taxon>Debaryomycetaceae</taxon>
        <taxon>Suhomyces</taxon>
    </lineage>
</organism>
<sequence length="64" mass="7143">MQSVWGAIETIQQANATTRHGSTTTARLTLWHDSTTIATILPEHYYPKTLSERAATLSSTHQEM</sequence>
<evidence type="ECO:0000313" key="1">
    <source>
        <dbReference type="EMBL" id="ODV81346.1"/>
    </source>
</evidence>
<proteinExistence type="predicted"/>
<gene>
    <name evidence="1" type="ORF">CANTADRAFT_24321</name>
</gene>
<keyword evidence="2" id="KW-1185">Reference proteome</keyword>
<dbReference type="Proteomes" id="UP000094285">
    <property type="component" value="Unassembled WGS sequence"/>
</dbReference>
<protein>
    <submittedName>
        <fullName evidence="1">Uncharacterized protein</fullName>
    </submittedName>
</protein>